<dbReference type="Gene3D" id="2.30.110.10">
    <property type="entry name" value="Electron Transport, Fmn-binding Protein, Chain A"/>
    <property type="match status" value="1"/>
</dbReference>
<accession>A0A6I3IL17</accession>
<organism evidence="2 3">
    <name type="scientific">Arsenicicoccus cauae</name>
    <dbReference type="NCBI Taxonomy" id="2663847"/>
    <lineage>
        <taxon>Bacteria</taxon>
        <taxon>Bacillati</taxon>
        <taxon>Actinomycetota</taxon>
        <taxon>Actinomycetes</taxon>
        <taxon>Micrococcales</taxon>
        <taxon>Intrasporangiaceae</taxon>
        <taxon>Arsenicicoccus</taxon>
    </lineage>
</organism>
<evidence type="ECO:0000313" key="3">
    <source>
        <dbReference type="Proteomes" id="UP000431092"/>
    </source>
</evidence>
<dbReference type="InterPro" id="IPR012349">
    <property type="entry name" value="Split_barrel_FMN-bd"/>
</dbReference>
<dbReference type="EMBL" id="WLVL01000039">
    <property type="protein sequence ID" value="MTB72385.1"/>
    <property type="molecule type" value="Genomic_DNA"/>
</dbReference>
<dbReference type="Proteomes" id="UP000431092">
    <property type="component" value="Unassembled WGS sequence"/>
</dbReference>
<reference evidence="2 3" key="1">
    <citation type="submission" date="2019-11" db="EMBL/GenBank/DDBJ databases">
        <title>Whole genome sequencing identifies a novel species of the genus Arsenicicoccus isolated from human blood.</title>
        <authorList>
            <person name="Jeong J.H."/>
            <person name="Kweon O.J."/>
            <person name="Kim H.R."/>
            <person name="Kim T.-H."/>
            <person name="Ha S.-M."/>
            <person name="Lee M.-K."/>
        </authorList>
    </citation>
    <scope>NUCLEOTIDE SEQUENCE [LARGE SCALE GENOMIC DNA]</scope>
    <source>
        <strain evidence="2 3">MKL-02</strain>
    </source>
</reference>
<dbReference type="PANTHER" id="PTHR34818">
    <property type="entry name" value="PROTEIN BLI-3"/>
    <property type="match status" value="1"/>
</dbReference>
<dbReference type="RefSeq" id="WP_154593679.1">
    <property type="nucleotide sequence ID" value="NZ_CP171001.1"/>
</dbReference>
<evidence type="ECO:0000259" key="1">
    <source>
        <dbReference type="Pfam" id="PF16242"/>
    </source>
</evidence>
<protein>
    <submittedName>
        <fullName evidence="2">Pyridoxamine 5'-phosphate oxidase</fullName>
    </submittedName>
</protein>
<evidence type="ECO:0000313" key="2">
    <source>
        <dbReference type="EMBL" id="MTB72385.1"/>
    </source>
</evidence>
<dbReference type="InterPro" id="IPR038725">
    <property type="entry name" value="YdaG_split_barrel_FMN-bd"/>
</dbReference>
<name>A0A6I3IL17_9MICO</name>
<sequence length="159" mass="17314">MTDEQHDKVAEIIKSTRIAMMTQADATGRLVSRPMATQDVDFTGTVWFIAERDTEKVRDLQANPQVNLAYAGDGSWVSLSGTARVVDDRAKLEELWGTFTGAWMEGGPDNPDNILIEVTGDTAEYWDAPGGGKVVQLVNLVKSAVTGKRVEGDNETVDL</sequence>
<proteinExistence type="predicted"/>
<keyword evidence="3" id="KW-1185">Reference proteome</keyword>
<dbReference type="AlphaFoldDB" id="A0A6I3IL17"/>
<feature type="domain" description="General stress protein FMN-binding split barrel" evidence="1">
    <location>
        <begin position="4"/>
        <end position="150"/>
    </location>
</feature>
<gene>
    <name evidence="2" type="ORF">GGG17_10465</name>
</gene>
<dbReference type="PANTHER" id="PTHR34818:SF1">
    <property type="entry name" value="PROTEIN BLI-3"/>
    <property type="match status" value="1"/>
</dbReference>
<comment type="caution">
    <text evidence="2">The sequence shown here is derived from an EMBL/GenBank/DDBJ whole genome shotgun (WGS) entry which is preliminary data.</text>
</comment>
<dbReference type="InterPro" id="IPR052917">
    <property type="entry name" value="Stress-Dev_Protein"/>
</dbReference>
<dbReference type="SUPFAM" id="SSF50475">
    <property type="entry name" value="FMN-binding split barrel"/>
    <property type="match status" value="1"/>
</dbReference>
<dbReference type="Pfam" id="PF16242">
    <property type="entry name" value="Pyrid_ox_like"/>
    <property type="match status" value="1"/>
</dbReference>